<accession>A0A3G2EDQ5</accession>
<dbReference type="AlphaFoldDB" id="A0A3G2EDQ5"/>
<dbReference type="EMBL" id="CP033019">
    <property type="protein sequence ID" value="AYM78083.1"/>
    <property type="molecule type" value="Genomic_DNA"/>
</dbReference>
<dbReference type="Pfam" id="PF12762">
    <property type="entry name" value="DDE_Tnp_IS1595"/>
    <property type="match status" value="1"/>
</dbReference>
<dbReference type="Pfam" id="PF13384">
    <property type="entry name" value="HTH_23"/>
    <property type="match status" value="1"/>
</dbReference>
<gene>
    <name evidence="2" type="ORF">D9M09_21520</name>
</gene>
<evidence type="ECO:0000313" key="2">
    <source>
        <dbReference type="EMBL" id="AYM78083.1"/>
    </source>
</evidence>
<feature type="domain" description="ISXO2-like transposase" evidence="1">
    <location>
        <begin position="142"/>
        <end position="298"/>
    </location>
</feature>
<dbReference type="SMART" id="SM01126">
    <property type="entry name" value="DDE_Tnp_IS1595"/>
    <property type="match status" value="1"/>
</dbReference>
<dbReference type="PANTHER" id="PTHR33293">
    <property type="entry name" value="INSERTION ELEMENT IS1 1 PROTEIN INSB-RELATED"/>
    <property type="match status" value="1"/>
</dbReference>
<dbReference type="NCBIfam" id="NF033547">
    <property type="entry name" value="transpos_IS1595"/>
    <property type="match status" value="1"/>
</dbReference>
<dbReference type="Proteomes" id="UP000279594">
    <property type="component" value="Chromosome"/>
</dbReference>
<dbReference type="RefSeq" id="WP_121670331.1">
    <property type="nucleotide sequence ID" value="NZ_CP033019.1"/>
</dbReference>
<protein>
    <submittedName>
        <fullName evidence="2">IS1595 family transposase</fullName>
    </submittedName>
</protein>
<organism evidence="2 3">
    <name type="scientific">Janthinobacterium agaricidamnosum</name>
    <dbReference type="NCBI Taxonomy" id="55508"/>
    <lineage>
        <taxon>Bacteria</taxon>
        <taxon>Pseudomonadati</taxon>
        <taxon>Pseudomonadota</taxon>
        <taxon>Betaproteobacteria</taxon>
        <taxon>Burkholderiales</taxon>
        <taxon>Oxalobacteraceae</taxon>
        <taxon>Janthinobacterium</taxon>
    </lineage>
</organism>
<reference evidence="2 3" key="1">
    <citation type="submission" date="2018-10" db="EMBL/GenBank/DDBJ databases">
        <title>Effects of UV and annual dynamics of microbial communities in freshwater RAS systems.</title>
        <authorList>
            <person name="Bekkelund A.K."/>
            <person name="Hansen B.R."/>
            <person name="Stokken H."/>
            <person name="Eriksen B.F."/>
            <person name="Kashulin N.A."/>
        </authorList>
    </citation>
    <scope>NUCLEOTIDE SEQUENCE [LARGE SCALE GENOMIC DNA]</scope>
    <source>
        <strain evidence="2 3">BHSEK</strain>
    </source>
</reference>
<keyword evidence="3" id="KW-1185">Reference proteome</keyword>
<evidence type="ECO:0000313" key="3">
    <source>
        <dbReference type="Proteomes" id="UP000279594"/>
    </source>
</evidence>
<dbReference type="PANTHER" id="PTHR33293:SF1">
    <property type="entry name" value="INSERTION ELEMENT IS1 1 PROTEIN INSB-RELATED"/>
    <property type="match status" value="1"/>
</dbReference>
<dbReference type="InterPro" id="IPR024445">
    <property type="entry name" value="Tnp_ISXO2-like"/>
</dbReference>
<evidence type="ECO:0000259" key="1">
    <source>
        <dbReference type="SMART" id="SM01126"/>
    </source>
</evidence>
<dbReference type="InterPro" id="IPR051354">
    <property type="entry name" value="Transposase_27_IS1"/>
</dbReference>
<proteinExistence type="predicted"/>
<sequence length="322" mass="35843">MQPAEWKTFIAQFAALSRRQRLAGIALLRGSAPQDAAAALIESVARQRSHCPACNSSHAHLHGHAHGLQRYRCVPCGRTFNALTGTPLARLRHKSLWLDYADCLLESASVRKAASQLGVHRNTAFRWRHRFLSLAKTDRPHCLHGIAEADELYVLESEKGSRHLTRPARRRGGHAHKRGVSSEQVCILVARDRTGQTRDFVAGKGALTKAQLHACLPPVIDKDILLMTDDHAAYRAFAKEAGISHQAVNVRAGIRVQGAAHVQNVNAYHNRLRAWLRPFHGVATRYLPNYLGWRWILDAGRIRSPETLLKATLGAFPHLMVT</sequence>
<name>A0A3G2EDQ5_9BURK</name>